<gene>
    <name evidence="3" type="ORF">GCM10010529_18200</name>
</gene>
<dbReference type="RefSeq" id="WP_344683824.1">
    <property type="nucleotide sequence ID" value="NZ_BAAAVT010000010.1"/>
</dbReference>
<evidence type="ECO:0000256" key="2">
    <source>
        <dbReference type="SAM" id="Phobius"/>
    </source>
</evidence>
<name>A0ABP6M1U6_9MICC</name>
<keyword evidence="2" id="KW-0472">Membrane</keyword>
<evidence type="ECO:0000313" key="4">
    <source>
        <dbReference type="Proteomes" id="UP001500236"/>
    </source>
</evidence>
<dbReference type="EMBL" id="BAAAVT010000010">
    <property type="protein sequence ID" value="GAA3065609.1"/>
    <property type="molecule type" value="Genomic_DNA"/>
</dbReference>
<organism evidence="3 4">
    <name type="scientific">Nesterenkonia aethiopica</name>
    <dbReference type="NCBI Taxonomy" id="269144"/>
    <lineage>
        <taxon>Bacteria</taxon>
        <taxon>Bacillati</taxon>
        <taxon>Actinomycetota</taxon>
        <taxon>Actinomycetes</taxon>
        <taxon>Micrococcales</taxon>
        <taxon>Micrococcaceae</taxon>
        <taxon>Nesterenkonia</taxon>
    </lineage>
</organism>
<protein>
    <submittedName>
        <fullName evidence="3">Uncharacterized protein</fullName>
    </submittedName>
</protein>
<accession>A0ABP6M1U6</accession>
<reference evidence="4" key="1">
    <citation type="journal article" date="2019" name="Int. J. Syst. Evol. Microbiol.">
        <title>The Global Catalogue of Microorganisms (GCM) 10K type strain sequencing project: providing services to taxonomists for standard genome sequencing and annotation.</title>
        <authorList>
            <consortium name="The Broad Institute Genomics Platform"/>
            <consortium name="The Broad Institute Genome Sequencing Center for Infectious Disease"/>
            <person name="Wu L."/>
            <person name="Ma J."/>
        </authorList>
    </citation>
    <scope>NUCLEOTIDE SEQUENCE [LARGE SCALE GENOMIC DNA]</scope>
    <source>
        <strain evidence="4">JCM 14309</strain>
    </source>
</reference>
<keyword evidence="2" id="KW-0812">Transmembrane</keyword>
<feature type="region of interest" description="Disordered" evidence="1">
    <location>
        <begin position="70"/>
        <end position="118"/>
    </location>
</feature>
<sequence length="118" mass="12832">MPVSMMKFSVSAGVGLSSGVGGEATEGGGPDGAWADLIGLALIGLMWALSLAALAGLAWWLGRWMRRREERRKNPAAEGDGVSSRAAGRSRRQQRRLRRSVRRGRRRQNNASDLDGWV</sequence>
<dbReference type="Proteomes" id="UP001500236">
    <property type="component" value="Unassembled WGS sequence"/>
</dbReference>
<evidence type="ECO:0000256" key="1">
    <source>
        <dbReference type="SAM" id="MobiDB-lite"/>
    </source>
</evidence>
<keyword evidence="4" id="KW-1185">Reference proteome</keyword>
<comment type="caution">
    <text evidence="3">The sequence shown here is derived from an EMBL/GenBank/DDBJ whole genome shotgun (WGS) entry which is preliminary data.</text>
</comment>
<keyword evidence="2" id="KW-1133">Transmembrane helix</keyword>
<feature type="compositionally biased region" description="Basic residues" evidence="1">
    <location>
        <begin position="88"/>
        <end position="108"/>
    </location>
</feature>
<feature type="transmembrane region" description="Helical" evidence="2">
    <location>
        <begin position="37"/>
        <end position="62"/>
    </location>
</feature>
<evidence type="ECO:0000313" key="3">
    <source>
        <dbReference type="EMBL" id="GAA3065609.1"/>
    </source>
</evidence>
<proteinExistence type="predicted"/>